<evidence type="ECO:0008006" key="3">
    <source>
        <dbReference type="Google" id="ProtNLM"/>
    </source>
</evidence>
<organism evidence="1 2">
    <name type="scientific">Panicum virgatum</name>
    <name type="common">Blackwell switchgrass</name>
    <dbReference type="NCBI Taxonomy" id="38727"/>
    <lineage>
        <taxon>Eukaryota</taxon>
        <taxon>Viridiplantae</taxon>
        <taxon>Streptophyta</taxon>
        <taxon>Embryophyta</taxon>
        <taxon>Tracheophyta</taxon>
        <taxon>Spermatophyta</taxon>
        <taxon>Magnoliopsida</taxon>
        <taxon>Liliopsida</taxon>
        <taxon>Poales</taxon>
        <taxon>Poaceae</taxon>
        <taxon>PACMAD clade</taxon>
        <taxon>Panicoideae</taxon>
        <taxon>Panicodae</taxon>
        <taxon>Paniceae</taxon>
        <taxon>Panicinae</taxon>
        <taxon>Panicum</taxon>
        <taxon>Panicum sect. Hiantes</taxon>
    </lineage>
</organism>
<dbReference type="InterPro" id="IPR027417">
    <property type="entry name" value="P-loop_NTPase"/>
</dbReference>
<dbReference type="PANTHER" id="PTHR33377">
    <property type="entry name" value="OS10G0134700 PROTEIN-RELATED"/>
    <property type="match status" value="1"/>
</dbReference>
<dbReference type="AlphaFoldDB" id="A0A8T0S3E3"/>
<sequence>MDRAIIETFASTRKETSCDSLFLGDLLSRSISFVIDRCYRQQKGVGVYLLQLHRAEGRHITNKLMLRQLQMLRERMYKGFYLLDTFMYQVLQQHGDNDQVSGYPLSIFCRAKRLCFSTRGMNVSFQVDGVKEVQKMLESLQSIIVDMAEFIVFLKLYPPINREPYDKYLFLENCMLGRLAEMEKIIRFLLQPEPPGAEIRKSTLVKHLRYDERVHNHFSTIILYSGASTTPEGSGVVKKRTYGSHGRSLIIMELADDLVLDERQCRNFYSSRNHMPSGSKIIVTSRSENIIKLGPAEREEKTKKLGLMQEMFLAWDFPKLDLLSREAYWYFFKVMAFGSTNPADHPELASIVMEIAAGLERCFVGAHVRCGFLRANMQRRFWNKILQCQRNNIHRNIRILHMVKVLYCQSHSTLNDFPKIALHEAQTSAKARGKLQVLVLKSRIPPYHSYSVMCENGVPQDTTTKKKQPRSCLDI</sequence>
<dbReference type="EMBL" id="CM029046">
    <property type="protein sequence ID" value="KAG2591286.1"/>
    <property type="molecule type" value="Genomic_DNA"/>
</dbReference>
<dbReference type="Proteomes" id="UP000823388">
    <property type="component" value="Chromosome 5N"/>
</dbReference>
<protein>
    <recommendedName>
        <fullName evidence="3">NB-ARC domain-containing protein</fullName>
    </recommendedName>
</protein>
<dbReference type="SUPFAM" id="SSF52540">
    <property type="entry name" value="P-loop containing nucleoside triphosphate hydrolases"/>
    <property type="match status" value="1"/>
</dbReference>
<comment type="caution">
    <text evidence="1">The sequence shown here is derived from an EMBL/GenBank/DDBJ whole genome shotgun (WGS) entry which is preliminary data.</text>
</comment>
<evidence type="ECO:0000313" key="1">
    <source>
        <dbReference type="EMBL" id="KAG2591286.1"/>
    </source>
</evidence>
<accession>A0A8T0S3E3</accession>
<name>A0A8T0S3E3_PANVG</name>
<dbReference type="PANTHER" id="PTHR33377:SF36">
    <property type="entry name" value="OS01G0720900 PROTEIN"/>
    <property type="match status" value="1"/>
</dbReference>
<gene>
    <name evidence="1" type="ORF">PVAP13_5NG470900</name>
</gene>
<keyword evidence="2" id="KW-1185">Reference proteome</keyword>
<evidence type="ECO:0000313" key="2">
    <source>
        <dbReference type="Proteomes" id="UP000823388"/>
    </source>
</evidence>
<reference evidence="1" key="1">
    <citation type="submission" date="2020-05" db="EMBL/GenBank/DDBJ databases">
        <title>WGS assembly of Panicum virgatum.</title>
        <authorList>
            <person name="Lovell J.T."/>
            <person name="Jenkins J."/>
            <person name="Shu S."/>
            <person name="Juenger T.E."/>
            <person name="Schmutz J."/>
        </authorList>
    </citation>
    <scope>NUCLEOTIDE SEQUENCE</scope>
    <source>
        <strain evidence="1">AP13</strain>
    </source>
</reference>
<proteinExistence type="predicted"/>